<evidence type="ECO:0008006" key="4">
    <source>
        <dbReference type="Google" id="ProtNLM"/>
    </source>
</evidence>
<organism evidence="2 3">
    <name type="scientific">Silicimonas algicola</name>
    <dbReference type="NCBI Taxonomy" id="1826607"/>
    <lineage>
        <taxon>Bacteria</taxon>
        <taxon>Pseudomonadati</taxon>
        <taxon>Pseudomonadota</taxon>
        <taxon>Alphaproteobacteria</taxon>
        <taxon>Rhodobacterales</taxon>
        <taxon>Paracoccaceae</taxon>
    </lineage>
</organism>
<sequence>MTAGERDGVLISISASPMRRWLGVLCLAALGVLMFTLAVDDLGGLWRLLFLALGLVAVWFADALRRATQDSLVLTRAGLSTSSGRMLAPVDDIYRVESGVLAFKPSNGFLVRLKTPQPWGWAPGLWWVRGRSLGIGGVVGGGQARAMAELLSALVEGVLPER</sequence>
<dbReference type="KEGG" id="salo:EF888_06270"/>
<feature type="transmembrane region" description="Helical" evidence="1">
    <location>
        <begin position="21"/>
        <end position="39"/>
    </location>
</feature>
<name>A0A316FWB6_9RHOB</name>
<dbReference type="RefSeq" id="WP_109761070.1">
    <property type="nucleotide sequence ID" value="NZ_CP034588.1"/>
</dbReference>
<protein>
    <recommendedName>
        <fullName evidence="4">PH (Pleckstrin Homology) domain-containing protein</fullName>
    </recommendedName>
</protein>
<evidence type="ECO:0000256" key="1">
    <source>
        <dbReference type="SAM" id="Phobius"/>
    </source>
</evidence>
<dbReference type="AlphaFoldDB" id="A0A316FWB6"/>
<reference evidence="2 3" key="1">
    <citation type="submission" date="2018-05" db="EMBL/GenBank/DDBJ databases">
        <title>Genomic Encyclopedia of Type Strains, Phase IV (KMG-IV): sequencing the most valuable type-strain genomes for metagenomic binning, comparative biology and taxonomic classification.</title>
        <authorList>
            <person name="Goeker M."/>
        </authorList>
    </citation>
    <scope>NUCLEOTIDE SEQUENCE [LARGE SCALE GENOMIC DNA]</scope>
    <source>
        <strain evidence="2 3">DSM 103371</strain>
    </source>
</reference>
<keyword evidence="1" id="KW-1133">Transmembrane helix</keyword>
<dbReference type="OrthoDB" id="7862519at2"/>
<gene>
    <name evidence="2" type="ORF">C8D95_1146</name>
</gene>
<proteinExistence type="predicted"/>
<evidence type="ECO:0000313" key="2">
    <source>
        <dbReference type="EMBL" id="PWK53104.1"/>
    </source>
</evidence>
<comment type="caution">
    <text evidence="2">The sequence shown here is derived from an EMBL/GenBank/DDBJ whole genome shotgun (WGS) entry which is preliminary data.</text>
</comment>
<keyword evidence="3" id="KW-1185">Reference proteome</keyword>
<dbReference type="EMBL" id="QGGV01000014">
    <property type="protein sequence ID" value="PWK53104.1"/>
    <property type="molecule type" value="Genomic_DNA"/>
</dbReference>
<feature type="transmembrane region" description="Helical" evidence="1">
    <location>
        <begin position="45"/>
        <end position="64"/>
    </location>
</feature>
<accession>A0A316FWB6</accession>
<evidence type="ECO:0000313" key="3">
    <source>
        <dbReference type="Proteomes" id="UP000245390"/>
    </source>
</evidence>
<keyword evidence="1" id="KW-0812">Transmembrane</keyword>
<dbReference type="Proteomes" id="UP000245390">
    <property type="component" value="Unassembled WGS sequence"/>
</dbReference>
<keyword evidence="1" id="KW-0472">Membrane</keyword>